<sequence length="124" mass="13860">MSLPELTQAIPQLPTGDINETADFFESKLGFTVLNKFPDHGHLIVSRGNAEIHFWQAPSKEEAKAIASQSSCYIRVNHIEELFAEFKQSGAPFGYELAEQPWGMKEMQVNEPYGNAIRFGESIG</sequence>
<proteinExistence type="inferred from homology"/>
<keyword evidence="3" id="KW-0046">Antibiotic resistance</keyword>
<keyword evidence="6" id="KW-1185">Reference proteome</keyword>
<dbReference type="EMBL" id="CP019343">
    <property type="protein sequence ID" value="ARN75256.1"/>
    <property type="molecule type" value="Genomic_DNA"/>
</dbReference>
<evidence type="ECO:0000313" key="5">
    <source>
        <dbReference type="EMBL" id="ARN75256.1"/>
    </source>
</evidence>
<dbReference type="STRING" id="716816.BST96_14715"/>
<reference evidence="5 6" key="1">
    <citation type="submission" date="2016-11" db="EMBL/GenBank/DDBJ databases">
        <title>Trade-off between light-utilization and light-protection in marine flavobacteria.</title>
        <authorList>
            <person name="Kumagai Y."/>
        </authorList>
    </citation>
    <scope>NUCLEOTIDE SEQUENCE [LARGE SCALE GENOMIC DNA]</scope>
    <source>
        <strain evidence="5 6">NBRC 107125</strain>
    </source>
</reference>
<evidence type="ECO:0000256" key="3">
    <source>
        <dbReference type="ARBA" id="ARBA00023251"/>
    </source>
</evidence>
<dbReference type="KEGG" id="osg:BST96_14715"/>
<dbReference type="PROSITE" id="PS51819">
    <property type="entry name" value="VOC"/>
    <property type="match status" value="1"/>
</dbReference>
<dbReference type="SUPFAM" id="SSF54593">
    <property type="entry name" value="Glyoxalase/Bleomycin resistance protein/Dihydroxybiphenyl dioxygenase"/>
    <property type="match status" value="1"/>
</dbReference>
<dbReference type="CDD" id="cd08349">
    <property type="entry name" value="BLMA_like"/>
    <property type="match status" value="1"/>
</dbReference>
<feature type="domain" description="VOC" evidence="4">
    <location>
        <begin position="5"/>
        <end position="122"/>
    </location>
</feature>
<dbReference type="RefSeq" id="WP_085759432.1">
    <property type="nucleotide sequence ID" value="NZ_CP019343.1"/>
</dbReference>
<comment type="similarity">
    <text evidence="1">Belongs to the bleomycin resistance protein family.</text>
</comment>
<name>A0A1X9NCE8_9GAMM</name>
<dbReference type="Proteomes" id="UP000193450">
    <property type="component" value="Chromosome"/>
</dbReference>
<evidence type="ECO:0000313" key="6">
    <source>
        <dbReference type="Proteomes" id="UP000193450"/>
    </source>
</evidence>
<protein>
    <recommendedName>
        <fullName evidence="2">Bleomycin resistance protein</fullName>
    </recommendedName>
</protein>
<evidence type="ECO:0000259" key="4">
    <source>
        <dbReference type="PROSITE" id="PS51819"/>
    </source>
</evidence>
<dbReference type="AlphaFoldDB" id="A0A1X9NCE8"/>
<evidence type="ECO:0000256" key="1">
    <source>
        <dbReference type="ARBA" id="ARBA00011051"/>
    </source>
</evidence>
<dbReference type="OrthoDB" id="2613830at2"/>
<dbReference type="InterPro" id="IPR004360">
    <property type="entry name" value="Glyas_Fos-R_dOase_dom"/>
</dbReference>
<dbReference type="InterPro" id="IPR000335">
    <property type="entry name" value="Bleomycin-R"/>
</dbReference>
<gene>
    <name evidence="5" type="ORF">BST96_14715</name>
</gene>
<dbReference type="GO" id="GO:0046677">
    <property type="term" value="P:response to antibiotic"/>
    <property type="evidence" value="ECO:0007669"/>
    <property type="project" value="UniProtKB-KW"/>
</dbReference>
<dbReference type="InterPro" id="IPR029068">
    <property type="entry name" value="Glyas_Bleomycin-R_OHBP_Dase"/>
</dbReference>
<dbReference type="InterPro" id="IPR037523">
    <property type="entry name" value="VOC_core"/>
</dbReference>
<dbReference type="Gene3D" id="3.10.180.10">
    <property type="entry name" value="2,3-Dihydroxybiphenyl 1,2-Dioxygenase, domain 1"/>
    <property type="match status" value="1"/>
</dbReference>
<dbReference type="Pfam" id="PF00903">
    <property type="entry name" value="Glyoxalase"/>
    <property type="match status" value="1"/>
</dbReference>
<organism evidence="5 6">
    <name type="scientific">Oceanicoccus sagamiensis</name>
    <dbReference type="NCBI Taxonomy" id="716816"/>
    <lineage>
        <taxon>Bacteria</taxon>
        <taxon>Pseudomonadati</taxon>
        <taxon>Pseudomonadota</taxon>
        <taxon>Gammaproteobacteria</taxon>
        <taxon>Cellvibrionales</taxon>
        <taxon>Spongiibacteraceae</taxon>
        <taxon>Oceanicoccus</taxon>
    </lineage>
</organism>
<accession>A0A1X9NCE8</accession>
<evidence type="ECO:0000256" key="2">
    <source>
        <dbReference type="ARBA" id="ARBA00021572"/>
    </source>
</evidence>